<organism evidence="3 4">
    <name type="scientific">Kitasatospora phosalacinea</name>
    <dbReference type="NCBI Taxonomy" id="2065"/>
    <lineage>
        <taxon>Bacteria</taxon>
        <taxon>Bacillati</taxon>
        <taxon>Actinomycetota</taxon>
        <taxon>Actinomycetes</taxon>
        <taxon>Kitasatosporales</taxon>
        <taxon>Streptomycetaceae</taxon>
        <taxon>Kitasatospora</taxon>
    </lineage>
</organism>
<feature type="region of interest" description="Disordered" evidence="1">
    <location>
        <begin position="78"/>
        <end position="97"/>
    </location>
</feature>
<sequence length="97" mass="10053">MGVALPHPEGVPRFGLLVLTVLVVLMCGETALRGSGPAREHPGSAGLVAAGAGIRPGSPPPALVGCAVTATGLGPGNWLRRRGRRRPDVRHPVDRRR</sequence>
<keyword evidence="2" id="KW-1133">Transmembrane helix</keyword>
<dbReference type="RefSeq" id="WP_285735602.1">
    <property type="nucleotide sequence ID" value="NZ_BSSA01000005.1"/>
</dbReference>
<keyword evidence="2" id="KW-0812">Transmembrane</keyword>
<comment type="caution">
    <text evidence="3">The sequence shown here is derived from an EMBL/GenBank/DDBJ whole genome shotgun (WGS) entry which is preliminary data.</text>
</comment>
<feature type="compositionally biased region" description="Basic residues" evidence="1">
    <location>
        <begin position="79"/>
        <end position="97"/>
    </location>
</feature>
<dbReference type="AlphaFoldDB" id="A0A9W6Q4E2"/>
<evidence type="ECO:0000313" key="3">
    <source>
        <dbReference type="EMBL" id="GLW69730.1"/>
    </source>
</evidence>
<dbReference type="Proteomes" id="UP001165041">
    <property type="component" value="Unassembled WGS sequence"/>
</dbReference>
<evidence type="ECO:0000313" key="4">
    <source>
        <dbReference type="Proteomes" id="UP001165041"/>
    </source>
</evidence>
<evidence type="ECO:0000256" key="1">
    <source>
        <dbReference type="SAM" id="MobiDB-lite"/>
    </source>
</evidence>
<evidence type="ECO:0000256" key="2">
    <source>
        <dbReference type="SAM" id="Phobius"/>
    </source>
</evidence>
<name>A0A9W6Q4E2_9ACTN</name>
<feature type="transmembrane region" description="Helical" evidence="2">
    <location>
        <begin position="14"/>
        <end position="32"/>
    </location>
</feature>
<keyword evidence="2" id="KW-0472">Membrane</keyword>
<dbReference type="EMBL" id="BSSA01000005">
    <property type="protein sequence ID" value="GLW69730.1"/>
    <property type="molecule type" value="Genomic_DNA"/>
</dbReference>
<accession>A0A9W6Q4E2</accession>
<gene>
    <name evidence="3" type="ORF">Kpho02_20290</name>
</gene>
<reference evidence="3" key="1">
    <citation type="submission" date="2023-02" db="EMBL/GenBank/DDBJ databases">
        <title>Kitasatospora phosalacinea NBRC 14627.</title>
        <authorList>
            <person name="Ichikawa N."/>
            <person name="Sato H."/>
            <person name="Tonouchi N."/>
        </authorList>
    </citation>
    <scope>NUCLEOTIDE SEQUENCE</scope>
    <source>
        <strain evidence="3">NBRC 14627</strain>
    </source>
</reference>
<protein>
    <submittedName>
        <fullName evidence="3">Uncharacterized protein</fullName>
    </submittedName>
</protein>
<proteinExistence type="predicted"/>